<dbReference type="RefSeq" id="WP_157785248.1">
    <property type="nucleotide sequence ID" value="NZ_JBGBYD010000002.1"/>
</dbReference>
<dbReference type="InterPro" id="IPR034139">
    <property type="entry name" value="TOPRIM_OLD"/>
</dbReference>
<gene>
    <name evidence="2" type="ORF">ABH992_004495</name>
</gene>
<name>A0ABV4GJH9_9BRAD</name>
<accession>A0ABV4GJH9</accession>
<organism evidence="2 3">
    <name type="scientific">Bradyrhizobium yuanmingense</name>
    <dbReference type="NCBI Taxonomy" id="108015"/>
    <lineage>
        <taxon>Bacteria</taxon>
        <taxon>Pseudomonadati</taxon>
        <taxon>Pseudomonadota</taxon>
        <taxon>Alphaproteobacteria</taxon>
        <taxon>Hyphomicrobiales</taxon>
        <taxon>Nitrobacteraceae</taxon>
        <taxon>Bradyrhizobium</taxon>
    </lineage>
</organism>
<dbReference type="Pfam" id="PF20469">
    <property type="entry name" value="OLD-like_TOPRIM"/>
    <property type="match status" value="1"/>
</dbReference>
<proteinExistence type="predicted"/>
<comment type="caution">
    <text evidence="2">The sequence shown here is derived from an EMBL/GenBank/DDBJ whole genome shotgun (WGS) entry which is preliminary data.</text>
</comment>
<feature type="domain" description="OLD protein-like TOPRIM" evidence="1">
    <location>
        <begin position="368"/>
        <end position="409"/>
    </location>
</feature>
<evidence type="ECO:0000313" key="2">
    <source>
        <dbReference type="EMBL" id="MEY9472096.1"/>
    </source>
</evidence>
<keyword evidence="3" id="KW-1185">Reference proteome</keyword>
<evidence type="ECO:0000313" key="3">
    <source>
        <dbReference type="Proteomes" id="UP001565474"/>
    </source>
</evidence>
<reference evidence="2 3" key="1">
    <citation type="submission" date="2024-07" db="EMBL/GenBank/DDBJ databases">
        <title>Genomic Encyclopedia of Type Strains, Phase V (KMG-V): Genome sequencing to study the core and pangenomes of soil and plant-associated prokaryotes.</title>
        <authorList>
            <person name="Whitman W."/>
        </authorList>
    </citation>
    <scope>NUCLEOTIDE SEQUENCE [LARGE SCALE GENOMIC DNA]</scope>
    <source>
        <strain evidence="2 3">USDA 222</strain>
    </source>
</reference>
<dbReference type="EMBL" id="JBGBZN010000002">
    <property type="protein sequence ID" value="MEY9472096.1"/>
    <property type="molecule type" value="Genomic_DNA"/>
</dbReference>
<protein>
    <submittedName>
        <fullName evidence="2">Phage tail protein X</fullName>
    </submittedName>
</protein>
<evidence type="ECO:0000259" key="1">
    <source>
        <dbReference type="Pfam" id="PF20469"/>
    </source>
</evidence>
<sequence>MPLPVRVTDLMIDREAYHVCRLLTSRDFVSFCRDRNIPVQAERLRHLERLGLFFPMLRIHRIDVVHKVEFLDGGTRFRDLGQLRPDEAWDGDVQTELAWFDFSQRVMQSWIEHGNAWDPRARSSPHAATVDTDPRRHEAYYSQFQAFELDYLLRPLTATVHIEWALRDDGTIDPAWGDQLKPNLSEFATNIARHRTPNPDRDLSALCQIISDRYYPKTQGDERHIMISTGGMDHPRWDWYQFARNWDAAAVAAALDLGKDELRRLYERVFLLYRTTDPLERWQGLVRFIRLDKRQRLKDDALRAQTFGEMAKMLRLFYRDAFGESIDPRGEFGTTVIDRVPDIVVEDDPLRALELVANDFGINPKPQVVLFVEGATEHAAVPRLFDKMFATTPNVFGIELVNLGGVSNATGGKDSTHSTLWRLIDYLHHHQTIAFVLLDNEGLAPVNIGKGLRRAQSIHFPDRRATRSNYVKLWKLSFEMDNFNNAELARALTSYAEGRARFSAADVKLCRDSVRTARKNIKLLTLETLYTQRTGGPLKKPQFGQILVDLMFDPSTKRKPQHRPIVRFLDKVAGLASTQSSARDACHLGV</sequence>
<dbReference type="Proteomes" id="UP001565474">
    <property type="component" value="Unassembled WGS sequence"/>
</dbReference>